<sequence>MSAKRYLSHRQINPGFEKKTFFCHANWGNKKARPPKPADRWRPLALTLLATFRPRSEKSAVSVRRSTDPGFASPGYDKKVTEYG</sequence>
<gene>
    <name evidence="2" type="ORF">ACEVAQ_08655</name>
</gene>
<protein>
    <submittedName>
        <fullName evidence="2">Uncharacterized protein</fullName>
    </submittedName>
</protein>
<evidence type="ECO:0000313" key="3">
    <source>
        <dbReference type="Proteomes" id="UP001609932"/>
    </source>
</evidence>
<comment type="caution">
    <text evidence="2">The sequence shown here is derived from an EMBL/GenBank/DDBJ whole genome shotgun (WGS) entry which is preliminary data.</text>
</comment>
<dbReference type="GeneID" id="99815803"/>
<keyword evidence="3" id="KW-1185">Reference proteome</keyword>
<evidence type="ECO:0000313" key="2">
    <source>
        <dbReference type="EMBL" id="MFH6598776.1"/>
    </source>
</evidence>
<reference evidence="2 3" key="1">
    <citation type="submission" date="2024-09" db="EMBL/GenBank/DDBJ databases">
        <title>Elucidation of the Bokeelamides from Bacteria Associated with Moon Snail Egg Collars.</title>
        <authorList>
            <person name="Campbell R."/>
            <person name="Piedl K."/>
            <person name="Mevers E."/>
        </authorList>
    </citation>
    <scope>NUCLEOTIDE SEQUENCE [LARGE SCALE GENOMIC DNA]</scope>
    <source>
        <strain evidence="2 3">EM133</strain>
    </source>
</reference>
<evidence type="ECO:0000256" key="1">
    <source>
        <dbReference type="SAM" id="MobiDB-lite"/>
    </source>
</evidence>
<name>A0ABW7MB14_9GAMM</name>
<dbReference type="RefSeq" id="WP_134677771.1">
    <property type="nucleotide sequence ID" value="NZ_CP068551.1"/>
</dbReference>
<dbReference type="EMBL" id="JBHEGD010000001">
    <property type="protein sequence ID" value="MFH6598776.1"/>
    <property type="molecule type" value="Genomic_DNA"/>
</dbReference>
<proteinExistence type="predicted"/>
<dbReference type="Proteomes" id="UP001609932">
    <property type="component" value="Unassembled WGS sequence"/>
</dbReference>
<accession>A0ABW7MB14</accession>
<organism evidence="2 3">
    <name type="scientific">Ectopseudomonas khazarica</name>
    <dbReference type="NCBI Taxonomy" id="2502979"/>
    <lineage>
        <taxon>Bacteria</taxon>
        <taxon>Pseudomonadati</taxon>
        <taxon>Pseudomonadota</taxon>
        <taxon>Gammaproteobacteria</taxon>
        <taxon>Pseudomonadales</taxon>
        <taxon>Pseudomonadaceae</taxon>
        <taxon>Ectopseudomonas</taxon>
    </lineage>
</organism>
<feature type="region of interest" description="Disordered" evidence="1">
    <location>
        <begin position="58"/>
        <end position="84"/>
    </location>
</feature>